<evidence type="ECO:0000256" key="1">
    <source>
        <dbReference type="ARBA" id="ARBA00022741"/>
    </source>
</evidence>
<dbReference type="PRINTS" id="PR01874">
    <property type="entry name" value="DNAREPAIRADA"/>
</dbReference>
<dbReference type="InterPro" id="IPR027417">
    <property type="entry name" value="P-loop_NTPase"/>
</dbReference>
<dbReference type="InterPro" id="IPR014774">
    <property type="entry name" value="KaiC-like_dom"/>
</dbReference>
<dbReference type="Proteomes" id="UP000002593">
    <property type="component" value="Chromosome"/>
</dbReference>
<dbReference type="KEGG" id="hbu:Hbut_0633"/>
<name>A2BKH9_HYPBU</name>
<dbReference type="Gene3D" id="3.40.50.300">
    <property type="entry name" value="P-loop containing nucleotide triphosphate hydrolases"/>
    <property type="match status" value="2"/>
</dbReference>
<organism evidence="4 5">
    <name type="scientific">Hyperthermus butylicus (strain DSM 5456 / JCM 9403 / PLM1-5)</name>
    <dbReference type="NCBI Taxonomy" id="415426"/>
    <lineage>
        <taxon>Archaea</taxon>
        <taxon>Thermoproteota</taxon>
        <taxon>Thermoprotei</taxon>
        <taxon>Desulfurococcales</taxon>
        <taxon>Pyrodictiaceae</taxon>
        <taxon>Hyperthermus</taxon>
    </lineage>
</organism>
<sequence length="478" mass="53605">MNCCDKASDPNSFVWGVRALDKMLVGSLRPGTTVLIAGNPGAGKTILAASICYVNAFRGVPCLYVSLQESREKFLWYMARLGMNFSELEEKGLFEYRDVPLIVDRAAVGHVLEDIISAVTSHGHRVIVIDSFTPIGLLVGGTVEAREVLQNFFYNLARLTKGLVVIVAEVPYGSEKIELGGIEFVADIVIMLKQKVENGFITRLMEVRKIRGAPITTAEIPFTIVEGKGLVACPPPMIEDIPAPRREVKLQLPCTALEEAIGPLYPGHHVTVFYPPDGRARYLLVPLLAGFILSNKLRTLIISYERSPEEIMDGLVEQLGELAGDAKERLEELVRVTSFNPASMSLEELYARELQEIEEYQPLLLVFDRSDIPYLVHGTRDEHRYYMYLRNELLMFRSKGMTTIRVLALIDEKMYRLNTSMADIVLRLTYRRSGEQHRPRLYVWRNGRNPKVLGPAALEHCRSEVQSVIGGLLGSRVG</sequence>
<keyword evidence="1" id="KW-0547">Nucleotide-binding</keyword>
<reference evidence="4 5" key="1">
    <citation type="journal article" date="2007" name="Archaea">
        <title>The genome of Hyperthermus butylicus: a sulfur-reducing, peptide fermenting, neutrophilic Crenarchaeote growing up to 108 degrees C.</title>
        <authorList>
            <person name="Brugger K."/>
            <person name="Chen L."/>
            <person name="Stark M."/>
            <person name="Zibat A."/>
            <person name="Redder P."/>
            <person name="Ruepp A."/>
            <person name="Awayez M."/>
            <person name="She Q."/>
            <person name="Garrett R.A."/>
            <person name="Klenk H.P."/>
        </authorList>
    </citation>
    <scope>NUCLEOTIDE SEQUENCE [LARGE SCALE GENOMIC DNA]</scope>
    <source>
        <strain evidence="5">DSM 5456 / JCM 9403 / PLM1-5</strain>
    </source>
</reference>
<dbReference type="eggNOG" id="arCOG01174">
    <property type="taxonomic scope" value="Archaea"/>
</dbReference>
<dbReference type="PANTHER" id="PTHR43637:SF1">
    <property type="entry name" value="UPF0273 PROTEIN TM_0370"/>
    <property type="match status" value="1"/>
</dbReference>
<accession>A2BKH9</accession>
<gene>
    <name evidence="4" type="primary">kaiC</name>
    <name evidence="4" type="ordered locus">Hbut_0633</name>
</gene>
<evidence type="ECO:0000256" key="2">
    <source>
        <dbReference type="ARBA" id="ARBA00022840"/>
    </source>
</evidence>
<evidence type="ECO:0000259" key="3">
    <source>
        <dbReference type="PROSITE" id="PS51146"/>
    </source>
</evidence>
<feature type="domain" description="KaiC" evidence="3">
    <location>
        <begin position="11"/>
        <end position="252"/>
    </location>
</feature>
<protein>
    <submittedName>
        <fullName evidence="4">RecA ATPase</fullName>
    </submittedName>
</protein>
<dbReference type="HOGENOM" id="CLU_046233_0_0_2"/>
<keyword evidence="2" id="KW-0067">ATP-binding</keyword>
<keyword evidence="5" id="KW-1185">Reference proteome</keyword>
<dbReference type="PROSITE" id="PS51146">
    <property type="entry name" value="KAIC"/>
    <property type="match status" value="1"/>
</dbReference>
<dbReference type="STRING" id="415426.Hbut_0633"/>
<dbReference type="RefSeq" id="WP_011821808.1">
    <property type="nucleotide sequence ID" value="NC_008818.1"/>
</dbReference>
<evidence type="ECO:0000313" key="4">
    <source>
        <dbReference type="EMBL" id="ABM80490.1"/>
    </source>
</evidence>
<dbReference type="PANTHER" id="PTHR43637">
    <property type="entry name" value="UPF0273 PROTEIN TM_0370"/>
    <property type="match status" value="1"/>
</dbReference>
<proteinExistence type="predicted"/>
<dbReference type="GO" id="GO:0005524">
    <property type="term" value="F:ATP binding"/>
    <property type="evidence" value="ECO:0007669"/>
    <property type="project" value="UniProtKB-KW"/>
</dbReference>
<dbReference type="SUPFAM" id="SSF52540">
    <property type="entry name" value="P-loop containing nucleoside triphosphate hydrolases"/>
    <property type="match status" value="1"/>
</dbReference>
<dbReference type="Pfam" id="PF06745">
    <property type="entry name" value="ATPase"/>
    <property type="match status" value="1"/>
</dbReference>
<dbReference type="GeneID" id="4781373"/>
<dbReference type="OrthoDB" id="27015at2157"/>
<evidence type="ECO:0000313" key="5">
    <source>
        <dbReference type="Proteomes" id="UP000002593"/>
    </source>
</evidence>
<dbReference type="InterPro" id="IPR010624">
    <property type="entry name" value="KaiC_dom"/>
</dbReference>
<dbReference type="EnsemblBacteria" id="ABM80490">
    <property type="protein sequence ID" value="ABM80490"/>
    <property type="gene ID" value="Hbut_0633"/>
</dbReference>
<dbReference type="AlphaFoldDB" id="A2BKH9"/>
<dbReference type="EMBL" id="CP000493">
    <property type="protein sequence ID" value="ABM80490.1"/>
    <property type="molecule type" value="Genomic_DNA"/>
</dbReference>